<dbReference type="PANTHER" id="PTHR33170:SF48">
    <property type="entry name" value="CCHC-TYPE DOMAIN-CONTAINING PROTEIN"/>
    <property type="match status" value="1"/>
</dbReference>
<evidence type="ECO:0000256" key="2">
    <source>
        <dbReference type="SAM" id="MobiDB-lite"/>
    </source>
</evidence>
<feature type="domain" description="CCHC-type" evidence="3">
    <location>
        <begin position="242"/>
        <end position="257"/>
    </location>
</feature>
<dbReference type="PROSITE" id="PS50158">
    <property type="entry name" value="ZF_CCHC"/>
    <property type="match status" value="1"/>
</dbReference>
<dbReference type="Gene3D" id="4.10.60.10">
    <property type="entry name" value="Zinc finger, CCHC-type"/>
    <property type="match status" value="1"/>
</dbReference>
<dbReference type="InterPro" id="IPR036875">
    <property type="entry name" value="Znf_CCHC_sf"/>
</dbReference>
<evidence type="ECO:0000313" key="4">
    <source>
        <dbReference type="EMBL" id="KAK1697468.1"/>
    </source>
</evidence>
<feature type="compositionally biased region" description="Polar residues" evidence="2">
    <location>
        <begin position="174"/>
        <end position="191"/>
    </location>
</feature>
<keyword evidence="1" id="KW-0862">Zinc</keyword>
<sequence length="830" mass="91282">MDKRIAPSAVSDHNHLSKSRVPPVSQTLVWVRKDLVQKKTFTPADCHPAGSGFLPKPTVIKFADLWGAVEGRRSFVEIVKMAGGGRGVGRAGGAVGGRGVGGGHVPPTIAAASSAAAISLGNAPDLVPVKTEFPQPMMQQMGGMVKFFGNQQLPPPGFNPIMMMPQGVAPTLPQPNSQGSSASQIPLQQQPSGSNKNKKKSLKGAASDGSKNSGDRNGSNVQLNLASGPGPALDPKFNNMTCYNCGELGHYVGLCTRIKRCFICSKTGHHMDNYLMWYSLLPTAQYWGSANPSLGFFHVEVEGPEAVQWLNMDNVGVVVVKDGEISAEELEKCFNYMWKVNWYWQIRQVGPKRFLVRFPPKVWVRITGIPAKWLTWKTICQVSTALSVLVNIDWHGIFRSFYKEVRVKVSVRDKSKIPANKLFEMEQCIFLINFLVENEGEPNDLDEDDDEDPGQTNEENKLDDDADLGDDFRALDKNKSGGSNSKMETDPSIPHSGNFGSKAAAQLSLETSVQAKVYGKEAHIPNDSVLVMRSVEENIGKNLIQQFDAESDDDVDDINVGKEVLVSSNPDPPMPPMAWKEKKQWGTVQATGMSSRIPRDGKSVIEKAQDLKKEKNLEIPKANQRRRKKQIRKLKGEAGVVEDNKGMLDIAVAYYKNLFCKESCLDVDLVDDFWDPEDMVSQEHNNMLNADFSEKEVKDAIFGSYAEEILVKKYSRNWTKSKPGAYFSTKLPKSEDETKRATGSQTLGRRGPLGRAALSSGALVPPLDLPFRLLKASVTKPPARATIGKPYRDAAPPIPSRDPEIASGTAGEGIISRRTLHRHGRLRSDE</sequence>
<name>A0AAD8U4D4_LOLMU</name>
<evidence type="ECO:0000256" key="1">
    <source>
        <dbReference type="PROSITE-ProRule" id="PRU00047"/>
    </source>
</evidence>
<evidence type="ECO:0000313" key="5">
    <source>
        <dbReference type="Proteomes" id="UP001231189"/>
    </source>
</evidence>
<feature type="compositionally biased region" description="Polar residues" evidence="2">
    <location>
        <begin position="209"/>
        <end position="225"/>
    </location>
</feature>
<dbReference type="AlphaFoldDB" id="A0AAD8U4D4"/>
<comment type="caution">
    <text evidence="4">The sequence shown here is derived from an EMBL/GenBank/DDBJ whole genome shotgun (WGS) entry which is preliminary data.</text>
</comment>
<dbReference type="Proteomes" id="UP001231189">
    <property type="component" value="Unassembled WGS sequence"/>
</dbReference>
<dbReference type="Pfam" id="PF00098">
    <property type="entry name" value="zf-CCHC"/>
    <property type="match status" value="1"/>
</dbReference>
<organism evidence="4 5">
    <name type="scientific">Lolium multiflorum</name>
    <name type="common">Italian ryegrass</name>
    <name type="synonym">Lolium perenne subsp. multiflorum</name>
    <dbReference type="NCBI Taxonomy" id="4521"/>
    <lineage>
        <taxon>Eukaryota</taxon>
        <taxon>Viridiplantae</taxon>
        <taxon>Streptophyta</taxon>
        <taxon>Embryophyta</taxon>
        <taxon>Tracheophyta</taxon>
        <taxon>Spermatophyta</taxon>
        <taxon>Magnoliopsida</taxon>
        <taxon>Liliopsida</taxon>
        <taxon>Poales</taxon>
        <taxon>Poaceae</taxon>
        <taxon>BOP clade</taxon>
        <taxon>Pooideae</taxon>
        <taxon>Poodae</taxon>
        <taxon>Poeae</taxon>
        <taxon>Poeae Chloroplast Group 2 (Poeae type)</taxon>
        <taxon>Loliodinae</taxon>
        <taxon>Loliinae</taxon>
        <taxon>Lolium</taxon>
    </lineage>
</organism>
<proteinExistence type="predicted"/>
<dbReference type="PANTHER" id="PTHR33170">
    <property type="entry name" value="DUF4283 DOMAIN-CONTAINING PROTEIN-RELATED"/>
    <property type="match status" value="1"/>
</dbReference>
<evidence type="ECO:0000259" key="3">
    <source>
        <dbReference type="PROSITE" id="PS50158"/>
    </source>
</evidence>
<accession>A0AAD8U4D4</accession>
<feature type="compositionally biased region" description="Basic and acidic residues" evidence="2">
    <location>
        <begin position="470"/>
        <end position="479"/>
    </location>
</feature>
<feature type="compositionally biased region" description="Acidic residues" evidence="2">
    <location>
        <begin position="442"/>
        <end position="453"/>
    </location>
</feature>
<feature type="region of interest" description="Disordered" evidence="2">
    <location>
        <begin position="729"/>
        <end position="752"/>
    </location>
</feature>
<keyword evidence="1" id="KW-0863">Zinc-finger</keyword>
<feature type="region of interest" description="Disordered" evidence="2">
    <location>
        <begin position="442"/>
        <end position="497"/>
    </location>
</feature>
<feature type="compositionally biased region" description="Basic residues" evidence="2">
    <location>
        <begin position="818"/>
        <end position="830"/>
    </location>
</feature>
<gene>
    <name evidence="4" type="ORF">QYE76_014165</name>
</gene>
<feature type="region of interest" description="Disordered" evidence="2">
    <location>
        <begin position="156"/>
        <end position="230"/>
    </location>
</feature>
<dbReference type="InterPro" id="IPR001878">
    <property type="entry name" value="Znf_CCHC"/>
</dbReference>
<keyword evidence="1" id="KW-0479">Metal-binding</keyword>
<dbReference type="GO" id="GO:0003676">
    <property type="term" value="F:nucleic acid binding"/>
    <property type="evidence" value="ECO:0007669"/>
    <property type="project" value="InterPro"/>
</dbReference>
<reference evidence="4" key="1">
    <citation type="submission" date="2023-07" db="EMBL/GenBank/DDBJ databases">
        <title>A chromosome-level genome assembly of Lolium multiflorum.</title>
        <authorList>
            <person name="Chen Y."/>
            <person name="Copetti D."/>
            <person name="Kolliker R."/>
            <person name="Studer B."/>
        </authorList>
    </citation>
    <scope>NUCLEOTIDE SEQUENCE</scope>
    <source>
        <strain evidence="4">02402/16</strain>
        <tissue evidence="4">Leaf</tissue>
    </source>
</reference>
<dbReference type="SUPFAM" id="SSF57756">
    <property type="entry name" value="Retrovirus zinc finger-like domains"/>
    <property type="match status" value="1"/>
</dbReference>
<feature type="region of interest" description="Disordered" evidence="2">
    <location>
        <begin position="785"/>
        <end position="830"/>
    </location>
</feature>
<protein>
    <recommendedName>
        <fullName evidence="3">CCHC-type domain-containing protein</fullName>
    </recommendedName>
</protein>
<dbReference type="GO" id="GO:0008270">
    <property type="term" value="F:zinc ion binding"/>
    <property type="evidence" value="ECO:0007669"/>
    <property type="project" value="UniProtKB-KW"/>
</dbReference>
<dbReference type="EMBL" id="JAUUTY010000001">
    <property type="protein sequence ID" value="KAK1697468.1"/>
    <property type="molecule type" value="Genomic_DNA"/>
</dbReference>
<keyword evidence="5" id="KW-1185">Reference proteome</keyword>